<protein>
    <submittedName>
        <fullName evidence="2">Cupin domain-containing protein</fullName>
    </submittedName>
</protein>
<dbReference type="InterPro" id="IPR014710">
    <property type="entry name" value="RmlC-like_jellyroll"/>
</dbReference>
<dbReference type="Pfam" id="PF07883">
    <property type="entry name" value="Cupin_2"/>
    <property type="match status" value="1"/>
</dbReference>
<evidence type="ECO:0000313" key="3">
    <source>
        <dbReference type="Proteomes" id="UP000500970"/>
    </source>
</evidence>
<dbReference type="Gene3D" id="2.60.120.10">
    <property type="entry name" value="Jelly Rolls"/>
    <property type="match status" value="1"/>
</dbReference>
<evidence type="ECO:0000259" key="1">
    <source>
        <dbReference type="Pfam" id="PF07883"/>
    </source>
</evidence>
<dbReference type="EMBL" id="CP053985">
    <property type="protein sequence ID" value="QKH36410.1"/>
    <property type="molecule type" value="Genomic_DNA"/>
</dbReference>
<dbReference type="KEGG" id="apes:FOC84_16195"/>
<evidence type="ECO:0000313" key="2">
    <source>
        <dbReference type="EMBL" id="QKH36410.1"/>
    </source>
</evidence>
<accession>A0A7D4E2B4</accession>
<dbReference type="InterPro" id="IPR011051">
    <property type="entry name" value="RmlC_Cupin_sf"/>
</dbReference>
<dbReference type="Proteomes" id="UP000500970">
    <property type="component" value="Chromosome"/>
</dbReference>
<organism evidence="2 3">
    <name type="scientific">Achromobacter pestifer</name>
    <dbReference type="NCBI Taxonomy" id="1353889"/>
    <lineage>
        <taxon>Bacteria</taxon>
        <taxon>Pseudomonadati</taxon>
        <taxon>Pseudomonadota</taxon>
        <taxon>Betaproteobacteria</taxon>
        <taxon>Burkholderiales</taxon>
        <taxon>Alcaligenaceae</taxon>
        <taxon>Achromobacter</taxon>
    </lineage>
</organism>
<keyword evidence="3" id="KW-1185">Reference proteome</keyword>
<gene>
    <name evidence="2" type="ORF">FOC84_16195</name>
</gene>
<dbReference type="InterPro" id="IPR013096">
    <property type="entry name" value="Cupin_2"/>
</dbReference>
<dbReference type="SUPFAM" id="SSF51182">
    <property type="entry name" value="RmlC-like cupins"/>
    <property type="match status" value="1"/>
</dbReference>
<name>A0A7D4E2B4_9BURK</name>
<sequence length="191" mass="20972">MAYMDSRFLGETVPVVPVEAMERDCVFRAENEEGSDLCFLDQRIPRYRREIINVIGMGVTENVKESALTPKLAGGAHGFAIAYVRGVRRGDGAALHRHPTEEIFVAISGAWRVVWLEGDEERSILLNQGDLVAVPPGVFRGFRSANDDENSLLMAIVGGPDAGRVDWHPSVIVEARETGLSVDDRGNLLIN</sequence>
<dbReference type="AlphaFoldDB" id="A0A7D4E2B4"/>
<feature type="domain" description="Cupin type-2" evidence="1">
    <location>
        <begin position="90"/>
        <end position="154"/>
    </location>
</feature>
<dbReference type="RefSeq" id="WP_173145308.1">
    <property type="nucleotide sequence ID" value="NZ_CP053985.1"/>
</dbReference>
<proteinExistence type="predicted"/>
<reference evidence="2 3" key="1">
    <citation type="submission" date="2020-05" db="EMBL/GenBank/DDBJ databases">
        <title>FDA dAtabase for Regulatory Grade micrObial Sequences (FDA-ARGOS): Supporting development and validation of Infectious Disease Dx tests.</title>
        <authorList>
            <person name="Sproer C."/>
            <person name="Gronow S."/>
            <person name="Severitt S."/>
            <person name="Schroder I."/>
            <person name="Tallon L."/>
            <person name="Sadzewicz L."/>
            <person name="Zhao X."/>
            <person name="Vavikolanu K."/>
            <person name="Mehta A."/>
            <person name="Aluvathingal J."/>
            <person name="Nadendla S."/>
            <person name="Myers T."/>
            <person name="Yan Y."/>
            <person name="Sichtig H."/>
        </authorList>
    </citation>
    <scope>NUCLEOTIDE SEQUENCE [LARGE SCALE GENOMIC DNA]</scope>
    <source>
        <strain evidence="2 3">FDAARGOS_790</strain>
    </source>
</reference>